<keyword evidence="2" id="KW-1185">Reference proteome</keyword>
<gene>
    <name evidence="1" type="ORF">ACFOOR_01825</name>
</gene>
<dbReference type="RefSeq" id="WP_343163457.1">
    <property type="nucleotide sequence ID" value="NZ_JBHRSV010000001.1"/>
</dbReference>
<dbReference type="Pfam" id="PF04339">
    <property type="entry name" value="FemAB_like"/>
    <property type="match status" value="1"/>
</dbReference>
<dbReference type="EMBL" id="JBHRSV010000001">
    <property type="protein sequence ID" value="MFC2924838.1"/>
    <property type="molecule type" value="Genomic_DNA"/>
</dbReference>
<comment type="caution">
    <text evidence="1">The sequence shown here is derived from an EMBL/GenBank/DDBJ whole genome shotgun (WGS) entry which is preliminary data.</text>
</comment>
<dbReference type="Proteomes" id="UP001595379">
    <property type="component" value="Unassembled WGS sequence"/>
</dbReference>
<dbReference type="PANTHER" id="PTHR47017:SF1">
    <property type="entry name" value="ACYL-COA"/>
    <property type="match status" value="1"/>
</dbReference>
<sequence>MTSLTIKAVPGLSGVDPEAWDALANPPGEERDPFLSWAFLEALEASGCVGDETGWLPRHLLAEDEDGRLLGVMPLYAKTHSMGEYVFDHAWADAYERAGGRYYPKLLTAIPFTPVTGRRLLSPDPDVRRALIDGARQLAGQWGVSSWHVNFPSTTDREALNGAGLLARTDRQFIWENRGYATYDDFLADLSSRKRKALKKERRDAQDGIEIERLSGADLTAGHWDVFFACYQETGSRKWGSPYLNRTFFDLIHPRMADDILMVMAKHDGRYIAAALNFVGSHALYGRYWGRLDDRPALHFELCYHQGIEFAIERGLSRFESGAQGEHKLARGFRPTAVHSAHFIADPGFRAAVADYLDREREAVEYEIAAIDAESPFKADATG</sequence>
<reference evidence="2" key="1">
    <citation type="journal article" date="2019" name="Int. J. Syst. Evol. Microbiol.">
        <title>The Global Catalogue of Microorganisms (GCM) 10K type strain sequencing project: providing services to taxonomists for standard genome sequencing and annotation.</title>
        <authorList>
            <consortium name="The Broad Institute Genomics Platform"/>
            <consortium name="The Broad Institute Genome Sequencing Center for Infectious Disease"/>
            <person name="Wu L."/>
            <person name="Ma J."/>
        </authorList>
    </citation>
    <scope>NUCLEOTIDE SEQUENCE [LARGE SCALE GENOMIC DNA]</scope>
    <source>
        <strain evidence="2">KCTC 52487</strain>
    </source>
</reference>
<organism evidence="1 2">
    <name type="scientific">Hyphobacterium vulgare</name>
    <dbReference type="NCBI Taxonomy" id="1736751"/>
    <lineage>
        <taxon>Bacteria</taxon>
        <taxon>Pseudomonadati</taxon>
        <taxon>Pseudomonadota</taxon>
        <taxon>Alphaproteobacteria</taxon>
        <taxon>Maricaulales</taxon>
        <taxon>Maricaulaceae</taxon>
        <taxon>Hyphobacterium</taxon>
    </lineage>
</organism>
<evidence type="ECO:0000313" key="1">
    <source>
        <dbReference type="EMBL" id="MFC2924838.1"/>
    </source>
</evidence>
<evidence type="ECO:0000313" key="2">
    <source>
        <dbReference type="Proteomes" id="UP001595379"/>
    </source>
</evidence>
<dbReference type="InterPro" id="IPR016181">
    <property type="entry name" value="Acyl_CoA_acyltransferase"/>
</dbReference>
<dbReference type="SUPFAM" id="SSF55729">
    <property type="entry name" value="Acyl-CoA N-acyltransferases (Nat)"/>
    <property type="match status" value="1"/>
</dbReference>
<dbReference type="PANTHER" id="PTHR47017">
    <property type="entry name" value="ACYL-COA"/>
    <property type="match status" value="1"/>
</dbReference>
<dbReference type="InterPro" id="IPR007434">
    <property type="entry name" value="FemAB-like"/>
</dbReference>
<proteinExistence type="predicted"/>
<name>A0ABV6ZTW1_9PROT</name>
<protein>
    <submittedName>
        <fullName evidence="1">GNAT family N-acetyltransferase</fullName>
    </submittedName>
</protein>
<accession>A0ABV6ZTW1</accession>
<dbReference type="Gene3D" id="3.40.630.30">
    <property type="match status" value="1"/>
</dbReference>